<evidence type="ECO:0000313" key="1">
    <source>
        <dbReference type="EMBL" id="KAF7759658.1"/>
    </source>
</evidence>
<reference evidence="1 2" key="1">
    <citation type="journal article" name="Sci. Rep.">
        <title>Telomere-to-telomere assembled and centromere annotated genomes of the two main subspecies of the button mushroom Agaricus bisporus reveal especially polymorphic chromosome ends.</title>
        <authorList>
            <person name="Sonnenberg A.S.M."/>
            <person name="Sedaghat-Telgerd N."/>
            <person name="Lavrijssen B."/>
            <person name="Ohm R.A."/>
            <person name="Hendrickx P.M."/>
            <person name="Scholtmeijer K."/>
            <person name="Baars J.J.P."/>
            <person name="van Peer A."/>
        </authorList>
    </citation>
    <scope>NUCLEOTIDE SEQUENCE [LARGE SCALE GENOMIC DNA]</scope>
    <source>
        <strain evidence="1 2">H119_p4</strain>
    </source>
</reference>
<protein>
    <submittedName>
        <fullName evidence="1">Uncharacterized protein</fullName>
    </submittedName>
</protein>
<accession>A0A8H7BYY2</accession>
<dbReference type="AlphaFoldDB" id="A0A8H7BYY2"/>
<sequence length="66" mass="7586">MSSKIIPRLGTSFLEDNWEMRTTQTRQWRFFSAVNVPSTNSTGLTEVPSRPLGILDGWQFRLIRAS</sequence>
<name>A0A8H7BYY2_AGABI</name>
<evidence type="ECO:0000313" key="2">
    <source>
        <dbReference type="Proteomes" id="UP000629468"/>
    </source>
</evidence>
<dbReference type="Proteomes" id="UP000629468">
    <property type="component" value="Unassembled WGS sequence"/>
</dbReference>
<comment type="caution">
    <text evidence="1">The sequence shown here is derived from an EMBL/GenBank/DDBJ whole genome shotgun (WGS) entry which is preliminary data.</text>
</comment>
<gene>
    <name evidence="1" type="ORF">Agabi119p4_11353</name>
</gene>
<organism evidence="1 2">
    <name type="scientific">Agaricus bisporus var. burnettii</name>
    <dbReference type="NCBI Taxonomy" id="192524"/>
    <lineage>
        <taxon>Eukaryota</taxon>
        <taxon>Fungi</taxon>
        <taxon>Dikarya</taxon>
        <taxon>Basidiomycota</taxon>
        <taxon>Agaricomycotina</taxon>
        <taxon>Agaricomycetes</taxon>
        <taxon>Agaricomycetidae</taxon>
        <taxon>Agaricales</taxon>
        <taxon>Agaricineae</taxon>
        <taxon>Agaricaceae</taxon>
        <taxon>Agaricus</taxon>
    </lineage>
</organism>
<proteinExistence type="predicted"/>
<dbReference type="EMBL" id="JABXXO010000016">
    <property type="protein sequence ID" value="KAF7759658.1"/>
    <property type="molecule type" value="Genomic_DNA"/>
</dbReference>